<evidence type="ECO:0000256" key="1">
    <source>
        <dbReference type="SAM" id="MobiDB-lite"/>
    </source>
</evidence>
<feature type="transmembrane region" description="Helical" evidence="2">
    <location>
        <begin position="52"/>
        <end position="74"/>
    </location>
</feature>
<feature type="transmembrane region" description="Helical" evidence="2">
    <location>
        <begin position="145"/>
        <end position="164"/>
    </location>
</feature>
<protein>
    <submittedName>
        <fullName evidence="3">Uncharacterized protein</fullName>
    </submittedName>
</protein>
<proteinExistence type="predicted"/>
<evidence type="ECO:0000256" key="2">
    <source>
        <dbReference type="SAM" id="Phobius"/>
    </source>
</evidence>
<accession>A0AAE4AWJ8</accession>
<keyword evidence="4" id="KW-1185">Reference proteome</keyword>
<feature type="compositionally biased region" description="Low complexity" evidence="1">
    <location>
        <begin position="285"/>
        <end position="295"/>
    </location>
</feature>
<evidence type="ECO:0000313" key="4">
    <source>
        <dbReference type="Proteomes" id="UP001240236"/>
    </source>
</evidence>
<feature type="region of interest" description="Disordered" evidence="1">
    <location>
        <begin position="213"/>
        <end position="235"/>
    </location>
</feature>
<comment type="caution">
    <text evidence="3">The sequence shown here is derived from an EMBL/GenBank/DDBJ whole genome shotgun (WGS) entry which is preliminary data.</text>
</comment>
<name>A0AAE4AWJ8_9ACTN</name>
<keyword evidence="2" id="KW-0812">Transmembrane</keyword>
<gene>
    <name evidence="3" type="ORF">J2S42_002699</name>
</gene>
<feature type="region of interest" description="Disordered" evidence="1">
    <location>
        <begin position="263"/>
        <end position="331"/>
    </location>
</feature>
<organism evidence="3 4">
    <name type="scientific">Catenuloplanes indicus</name>
    <dbReference type="NCBI Taxonomy" id="137267"/>
    <lineage>
        <taxon>Bacteria</taxon>
        <taxon>Bacillati</taxon>
        <taxon>Actinomycetota</taxon>
        <taxon>Actinomycetes</taxon>
        <taxon>Micromonosporales</taxon>
        <taxon>Micromonosporaceae</taxon>
        <taxon>Catenuloplanes</taxon>
    </lineage>
</organism>
<sequence>MPHELVTHARHEAAYLGGQVRELLAWWMGISFGGLSATLGLVVALWPATVDLWGGVFVGMWLLGVAFCRVSDLLTDPRAATPARRLPARVATAVALIGALVVLRGLIGAGTPLAITVTVVLSLIAAADVTTATRRGLRSRVGARAAVYLPAALAAGAGALAGHLPAATVAVAALAVGIVEAATAATTGMKSLRWHAAARDAGLLTGEIRPFRESPAEVQPELDGLDAPAGTPDEFPTSAAPVTAAAPVAAAVAPVSGVATAAAASTEPTAGEPTDPAADELDTRVPPTVVTGGTPLSRRPAGTTPRSTGRPAGRATVNRPAVGRARVANQD</sequence>
<feature type="compositionally biased region" description="Low complexity" evidence="1">
    <location>
        <begin position="263"/>
        <end position="274"/>
    </location>
</feature>
<feature type="transmembrane region" description="Helical" evidence="2">
    <location>
        <begin position="86"/>
        <end position="107"/>
    </location>
</feature>
<feature type="transmembrane region" description="Helical" evidence="2">
    <location>
        <begin position="24"/>
        <end position="46"/>
    </location>
</feature>
<evidence type="ECO:0000313" key="3">
    <source>
        <dbReference type="EMBL" id="MDQ0366030.1"/>
    </source>
</evidence>
<reference evidence="3 4" key="1">
    <citation type="submission" date="2023-07" db="EMBL/GenBank/DDBJ databases">
        <title>Sequencing the genomes of 1000 actinobacteria strains.</title>
        <authorList>
            <person name="Klenk H.-P."/>
        </authorList>
    </citation>
    <scope>NUCLEOTIDE SEQUENCE [LARGE SCALE GENOMIC DNA]</scope>
    <source>
        <strain evidence="3 4">DSM 44709</strain>
    </source>
</reference>
<dbReference type="EMBL" id="JAUSUZ010000001">
    <property type="protein sequence ID" value="MDQ0366030.1"/>
    <property type="molecule type" value="Genomic_DNA"/>
</dbReference>
<dbReference type="Proteomes" id="UP001240236">
    <property type="component" value="Unassembled WGS sequence"/>
</dbReference>
<keyword evidence="2" id="KW-1133">Transmembrane helix</keyword>
<keyword evidence="2" id="KW-0472">Membrane</keyword>
<dbReference type="AlphaFoldDB" id="A0AAE4AWJ8"/>
<dbReference type="RefSeq" id="WP_307239059.1">
    <property type="nucleotide sequence ID" value="NZ_JAUSUZ010000001.1"/>
</dbReference>